<feature type="non-terminal residue" evidence="11">
    <location>
        <position position="478"/>
    </location>
</feature>
<keyword evidence="9" id="KW-0482">Metalloprotease</keyword>
<evidence type="ECO:0000256" key="9">
    <source>
        <dbReference type="ARBA" id="ARBA00023049"/>
    </source>
</evidence>
<feature type="domain" description="Peptidase M1 membrane alanine aminopeptidase" evidence="10">
    <location>
        <begin position="218"/>
        <end position="420"/>
    </location>
</feature>
<name>A0ABY7FWI7_MYAAR</name>
<keyword evidence="12" id="KW-1185">Reference proteome</keyword>
<dbReference type="PANTHER" id="PTHR45726:SF3">
    <property type="entry name" value="LEUKOTRIENE A-4 HYDROLASE"/>
    <property type="match status" value="1"/>
</dbReference>
<protein>
    <submittedName>
        <fullName evidence="11">LKHA4-like protein</fullName>
    </submittedName>
</protein>
<evidence type="ECO:0000313" key="11">
    <source>
        <dbReference type="EMBL" id="WAR26563.1"/>
    </source>
</evidence>
<dbReference type="Pfam" id="PF01433">
    <property type="entry name" value="Peptidase_M1"/>
    <property type="match status" value="1"/>
</dbReference>
<dbReference type="InterPro" id="IPR027268">
    <property type="entry name" value="Peptidase_M4/M1_CTD_sf"/>
</dbReference>
<evidence type="ECO:0000256" key="6">
    <source>
        <dbReference type="ARBA" id="ARBA00022723"/>
    </source>
</evidence>
<dbReference type="SUPFAM" id="SSF63737">
    <property type="entry name" value="Leukotriene A4 hydrolase N-terminal domain"/>
    <property type="match status" value="1"/>
</dbReference>
<evidence type="ECO:0000256" key="1">
    <source>
        <dbReference type="ARBA" id="ARBA00001947"/>
    </source>
</evidence>
<accession>A0ABY7FWI7</accession>
<comment type="subcellular location">
    <subcellularLocation>
        <location evidence="2">Cytoplasm</location>
    </subcellularLocation>
</comment>
<gene>
    <name evidence="11" type="ORF">MAR_012267</name>
</gene>
<evidence type="ECO:0000256" key="4">
    <source>
        <dbReference type="ARBA" id="ARBA00022490"/>
    </source>
</evidence>
<dbReference type="InterPro" id="IPR049980">
    <property type="entry name" value="LTA4H_cat"/>
</dbReference>
<keyword evidence="6" id="KW-0479">Metal-binding</keyword>
<evidence type="ECO:0000256" key="3">
    <source>
        <dbReference type="ARBA" id="ARBA00010136"/>
    </source>
</evidence>
<comment type="cofactor">
    <cofactor evidence="1">
        <name>Zn(2+)</name>
        <dbReference type="ChEBI" id="CHEBI:29105"/>
    </cofactor>
</comment>
<evidence type="ECO:0000256" key="2">
    <source>
        <dbReference type="ARBA" id="ARBA00004496"/>
    </source>
</evidence>
<dbReference type="CDD" id="cd09599">
    <property type="entry name" value="M1_LTA4H"/>
    <property type="match status" value="1"/>
</dbReference>
<evidence type="ECO:0000256" key="7">
    <source>
        <dbReference type="ARBA" id="ARBA00022801"/>
    </source>
</evidence>
<keyword evidence="5" id="KW-0645">Protease</keyword>
<keyword evidence="8" id="KW-0862">Zinc</keyword>
<evidence type="ECO:0000256" key="8">
    <source>
        <dbReference type="ARBA" id="ARBA00022833"/>
    </source>
</evidence>
<reference evidence="11" key="1">
    <citation type="submission" date="2022-11" db="EMBL/GenBank/DDBJ databases">
        <title>Centuries of genome instability and evolution in soft-shell clam transmissible cancer (bioRxiv).</title>
        <authorList>
            <person name="Hart S.F.M."/>
            <person name="Yonemitsu M.A."/>
            <person name="Giersch R.M."/>
            <person name="Beal B.F."/>
            <person name="Arriagada G."/>
            <person name="Davis B.W."/>
            <person name="Ostrander E.A."/>
            <person name="Goff S.P."/>
            <person name="Metzger M.J."/>
        </authorList>
    </citation>
    <scope>NUCLEOTIDE SEQUENCE</scope>
    <source>
        <strain evidence="11">MELC-2E11</strain>
        <tissue evidence="11">Siphon/mantle</tissue>
    </source>
</reference>
<dbReference type="InterPro" id="IPR014782">
    <property type="entry name" value="Peptidase_M1_dom"/>
</dbReference>
<evidence type="ECO:0000256" key="5">
    <source>
        <dbReference type="ARBA" id="ARBA00022670"/>
    </source>
</evidence>
<dbReference type="Gene3D" id="3.30.2010.30">
    <property type="match status" value="1"/>
</dbReference>
<sequence>MPQGCFSLIPSRPLLCVSSLQEAPRYSLELKIWHLPYQIHHPGSILTTFPPRLPQPARFVPELLVVCSLPEKTAASRSVDIGGTVNVLRDVGPLGDHRDGLGAALGGKTSPECSALQWLRPEQTAGKRQPYLFSQCEIKAPSVVKVLMSALLEGSEKTEDGQMVHSFRQNQPMPSYLIAIVAGDIVSKEIGPRSKVWTEPELIEAAAYEFAETESMLQAGEGLLGPYVWGHYDLLVLPPSFPYGGMENPCLTFVTPTLLAGDRSLADVVAHEIAHSWTGNLVTNASWSDFWLNEGFTVFVERKIVSRLKDSEVYRQFLASRGWRILTETIKQLGAENKFTCLVPDMLGVDPDESFSSVPYEKGQAFLFYLEQLLGGPDWKAFLLEYFNTEEDAGKLATVDWQGWMYDTSLAENCEELRNRWLGLSDDQLTQFTLSDIEDFQPMQIEQFLSGFADHDPISCAKIDIGFENFYNYIDLAD</sequence>
<dbReference type="Proteomes" id="UP001164746">
    <property type="component" value="Chromosome 14"/>
</dbReference>
<dbReference type="SUPFAM" id="SSF55486">
    <property type="entry name" value="Metalloproteases ('zincins'), catalytic domain"/>
    <property type="match status" value="1"/>
</dbReference>
<comment type="similarity">
    <text evidence="3">Belongs to the peptidase M1 family.</text>
</comment>
<dbReference type="InterPro" id="IPR042097">
    <property type="entry name" value="Aminopeptidase_N-like_N_sf"/>
</dbReference>
<keyword evidence="4" id="KW-0963">Cytoplasm</keyword>
<organism evidence="11 12">
    <name type="scientific">Mya arenaria</name>
    <name type="common">Soft-shell clam</name>
    <dbReference type="NCBI Taxonomy" id="6604"/>
    <lineage>
        <taxon>Eukaryota</taxon>
        <taxon>Metazoa</taxon>
        <taxon>Spiralia</taxon>
        <taxon>Lophotrochozoa</taxon>
        <taxon>Mollusca</taxon>
        <taxon>Bivalvia</taxon>
        <taxon>Autobranchia</taxon>
        <taxon>Heteroconchia</taxon>
        <taxon>Euheterodonta</taxon>
        <taxon>Imparidentia</taxon>
        <taxon>Neoheterodontei</taxon>
        <taxon>Myida</taxon>
        <taxon>Myoidea</taxon>
        <taxon>Myidae</taxon>
        <taxon>Mya</taxon>
    </lineage>
</organism>
<proteinExistence type="inferred from homology"/>
<dbReference type="PRINTS" id="PR00756">
    <property type="entry name" value="ALADIPTASE"/>
</dbReference>
<evidence type="ECO:0000313" key="12">
    <source>
        <dbReference type="Proteomes" id="UP001164746"/>
    </source>
</evidence>
<dbReference type="PANTHER" id="PTHR45726">
    <property type="entry name" value="LEUKOTRIENE A-4 HYDROLASE"/>
    <property type="match status" value="1"/>
</dbReference>
<dbReference type="InterPro" id="IPR001930">
    <property type="entry name" value="Peptidase_M1"/>
</dbReference>
<dbReference type="InterPro" id="IPR034015">
    <property type="entry name" value="M1_LTA4H"/>
</dbReference>
<dbReference type="Gene3D" id="2.60.40.1730">
    <property type="entry name" value="tricorn interacting facor f3 domain"/>
    <property type="match status" value="1"/>
</dbReference>
<dbReference type="EMBL" id="CP111025">
    <property type="protein sequence ID" value="WAR26563.1"/>
    <property type="molecule type" value="Genomic_DNA"/>
</dbReference>
<dbReference type="Gene3D" id="1.10.390.10">
    <property type="entry name" value="Neutral Protease Domain 2"/>
    <property type="match status" value="1"/>
</dbReference>
<keyword evidence="7" id="KW-0378">Hydrolase</keyword>
<evidence type="ECO:0000259" key="10">
    <source>
        <dbReference type="Pfam" id="PF01433"/>
    </source>
</evidence>